<evidence type="ECO:0000256" key="2">
    <source>
        <dbReference type="ARBA" id="ARBA00022833"/>
    </source>
</evidence>
<dbReference type="InterPro" id="IPR051804">
    <property type="entry name" value="Carb_Metab_Reg_Kinase/Isom"/>
</dbReference>
<gene>
    <name evidence="3" type="ORF">LCGC14_3140970</name>
</gene>
<dbReference type="InterPro" id="IPR011051">
    <property type="entry name" value="RmlC_Cupin_sf"/>
</dbReference>
<dbReference type="GO" id="GO:0046872">
    <property type="term" value="F:metal ion binding"/>
    <property type="evidence" value="ECO:0007669"/>
    <property type="project" value="UniProtKB-KW"/>
</dbReference>
<dbReference type="EMBL" id="LAZR01068859">
    <property type="protein sequence ID" value="KKK48850.1"/>
    <property type="molecule type" value="Genomic_DNA"/>
</dbReference>
<dbReference type="PANTHER" id="PTHR42742">
    <property type="entry name" value="TRANSCRIPTIONAL REPRESSOR MPRA"/>
    <property type="match status" value="1"/>
</dbReference>
<comment type="caution">
    <text evidence="3">The sequence shown here is derived from an EMBL/GenBank/DDBJ whole genome shotgun (WGS) entry which is preliminary data.</text>
</comment>
<organism evidence="3">
    <name type="scientific">marine sediment metagenome</name>
    <dbReference type="NCBI Taxonomy" id="412755"/>
    <lineage>
        <taxon>unclassified sequences</taxon>
        <taxon>metagenomes</taxon>
        <taxon>ecological metagenomes</taxon>
    </lineage>
</organism>
<dbReference type="AlphaFoldDB" id="A0A0F8WKW9"/>
<sequence>PLLLKLLDANDVLSLQVHPDEQAVKELGPPAALKTECWYVLESRNGYILKDPAPDATEAEFQGALARGDDPEELARLVQRYDVLAGAFHYLPAGTLHALGAGVVVAEIQTPSDTTYRVSDWGRGREVHVAEAMRCIHFQPPPSPPGPGGNVLVKTPYFTVRRLVRGAGRRKLAGGQCAAWMVLAGAARVSDGAGGHATELLPGDTVLLPAGMDAVELESEVEISFLEVTLPR</sequence>
<dbReference type="CDD" id="cd07010">
    <property type="entry name" value="cupin_PMI_type_I_N_bac"/>
    <property type="match status" value="1"/>
</dbReference>
<dbReference type="InterPro" id="IPR014710">
    <property type="entry name" value="RmlC-like_jellyroll"/>
</dbReference>
<dbReference type="PANTHER" id="PTHR42742:SF3">
    <property type="entry name" value="FRUCTOKINASE"/>
    <property type="match status" value="1"/>
</dbReference>
<proteinExistence type="predicted"/>
<evidence type="ECO:0000313" key="3">
    <source>
        <dbReference type="EMBL" id="KKK48850.1"/>
    </source>
</evidence>
<feature type="non-terminal residue" evidence="3">
    <location>
        <position position="1"/>
    </location>
</feature>
<keyword evidence="1" id="KW-0479">Metal-binding</keyword>
<accession>A0A0F8WKW9</accession>
<evidence type="ECO:0000256" key="1">
    <source>
        <dbReference type="ARBA" id="ARBA00022723"/>
    </source>
</evidence>
<name>A0A0F8WKW9_9ZZZZ</name>
<reference evidence="3" key="1">
    <citation type="journal article" date="2015" name="Nature">
        <title>Complex archaea that bridge the gap between prokaryotes and eukaryotes.</title>
        <authorList>
            <person name="Spang A."/>
            <person name="Saw J.H."/>
            <person name="Jorgensen S.L."/>
            <person name="Zaremba-Niedzwiedzka K."/>
            <person name="Martijn J."/>
            <person name="Lind A.E."/>
            <person name="van Eijk R."/>
            <person name="Schleper C."/>
            <person name="Guy L."/>
            <person name="Ettema T.J."/>
        </authorList>
    </citation>
    <scope>NUCLEOTIDE SEQUENCE</scope>
</reference>
<dbReference type="SUPFAM" id="SSF51182">
    <property type="entry name" value="RmlC-like cupins"/>
    <property type="match status" value="1"/>
</dbReference>
<protein>
    <submittedName>
        <fullName evidence="3">Uncharacterized protein</fullName>
    </submittedName>
</protein>
<keyword evidence="2" id="KW-0862">Zinc</keyword>
<dbReference type="Gene3D" id="2.60.120.10">
    <property type="entry name" value="Jelly Rolls"/>
    <property type="match status" value="2"/>
</dbReference>